<reference evidence="2 3" key="1">
    <citation type="submission" date="2020-04" db="EMBL/GenBank/DDBJ databases">
        <title>Flammeovirga sp. SR4, a novel species isolated from seawater.</title>
        <authorList>
            <person name="Wang X."/>
        </authorList>
    </citation>
    <scope>NUCLEOTIDE SEQUENCE [LARGE SCALE GENOMIC DNA]</scope>
    <source>
        <strain evidence="2 3">ATCC 23126</strain>
    </source>
</reference>
<dbReference type="Proteomes" id="UP000576082">
    <property type="component" value="Unassembled WGS sequence"/>
</dbReference>
<dbReference type="AlphaFoldDB" id="A0A7X9RU73"/>
<proteinExistence type="predicted"/>
<feature type="domain" description="Endo-acting ulvan lyase C-terminal" evidence="1">
    <location>
        <begin position="769"/>
        <end position="854"/>
    </location>
</feature>
<gene>
    <name evidence="2" type="ORF">HHU12_12460</name>
</gene>
<protein>
    <recommendedName>
        <fullName evidence="1">Endo-acting ulvan lyase C-terminal domain-containing protein</fullName>
    </recommendedName>
</protein>
<dbReference type="InterPro" id="IPR058848">
    <property type="entry name" value="Ulvan_lyase_C"/>
</dbReference>
<evidence type="ECO:0000313" key="2">
    <source>
        <dbReference type="EMBL" id="NME68776.1"/>
    </source>
</evidence>
<evidence type="ECO:0000313" key="3">
    <source>
        <dbReference type="Proteomes" id="UP000576082"/>
    </source>
</evidence>
<organism evidence="2 3">
    <name type="scientific">Flammeovirga aprica JL-4</name>
    <dbReference type="NCBI Taxonomy" id="694437"/>
    <lineage>
        <taxon>Bacteria</taxon>
        <taxon>Pseudomonadati</taxon>
        <taxon>Bacteroidota</taxon>
        <taxon>Cytophagia</taxon>
        <taxon>Cytophagales</taxon>
        <taxon>Flammeovirgaceae</taxon>
        <taxon>Flammeovirga</taxon>
    </lineage>
</organism>
<dbReference type="RefSeq" id="WP_169657070.1">
    <property type="nucleotide sequence ID" value="NZ_JABANE010000029.1"/>
</dbReference>
<sequence length="891" mass="101472">MRKSNYIIFPLLILLNIFVSCKESPVNHPTIYVKENDRTEVLKKIEEQDWAKQSYQKISNRITPYVLRHMNDPEWITSRLSMYWKEGERFTQCYINKNQDWDYGTGNAPVPTVRFPGMRRWNNYINVPLENRIPYSESGDMLGIDRSSSDKSYVKVPYKKSGHMIRYNNLDILKLGEEAAFLYWLTKDDKYAKFAADIYWTWILGTYYMEPPLDPNKATKGPGGYEPGGILGYYDVEQIHDNTQVSAAVIYDFLYYYLQDHPHEHLKEINKSVVEVSGVVFKRYIDLGLIRGGKRGNWNVNGFKNILNSMLVLEPNDFYKDGKGKDYYIPYYTEITTDYHAALPDIMKVWDEKTGLWPESPGYASGMIPTVFDMGLKLYNNNINTMGNNPMILKAVLANLNWLDARGNLVVFGDMRGGPFGYDIFEDVMAYYVKEGNQEGASQMAAIIQKGVDLGQHQRDNFDWKGISLYQPLSNVEGKLPFKESVYSERHRHVIQKNGNDADNAMMFTLYGGDKGAHLSANGLAMQLYSKGWAISPKSSAYESYWTEDFKYFSGATGSNTVLPGYSKGEIVVNGIDPEIGDNGFYNTKVTSKNCSFTDISASEKRRLVAMIRTSENAGYYVDIFRSDLDENDYLYHNLGNDFQLYTADDKSISTTAVNSLGPTYHKGYTYFKNPKKANWEQDFKARWTINAVSPSLVTDMWMVGQNNRSLFQVEAPAVTLRNDITPQAVNSSPEGTPTLIVRQNSNALKDPFVAVFESYFEGESSLVNVSSLEKNKSEITALQVESKKGLIQNIISSTDNESHKLQNGVEFNGIFGVTSFKDNQLDYLYLGKGKRLTLNDYTIASKNGNDVSAELRFEKGQYYYSSNDEVIITIKGEHQQEYPAGYNIEL</sequence>
<keyword evidence="3" id="KW-1185">Reference proteome</keyword>
<comment type="caution">
    <text evidence="2">The sequence shown here is derived from an EMBL/GenBank/DDBJ whole genome shotgun (WGS) entry which is preliminary data.</text>
</comment>
<dbReference type="InterPro" id="IPR008929">
    <property type="entry name" value="Chondroitin_lyas"/>
</dbReference>
<dbReference type="EMBL" id="JABANE010000029">
    <property type="protein sequence ID" value="NME68776.1"/>
    <property type="molecule type" value="Genomic_DNA"/>
</dbReference>
<name>A0A7X9RU73_9BACT</name>
<dbReference type="PROSITE" id="PS51257">
    <property type="entry name" value="PROKAR_LIPOPROTEIN"/>
    <property type="match status" value="1"/>
</dbReference>
<evidence type="ECO:0000259" key="1">
    <source>
        <dbReference type="Pfam" id="PF26374"/>
    </source>
</evidence>
<dbReference type="SUPFAM" id="SSF48230">
    <property type="entry name" value="Chondroitin AC/alginate lyase"/>
    <property type="match status" value="1"/>
</dbReference>
<accession>A0A7X9RU73</accession>
<dbReference type="Gene3D" id="1.50.10.100">
    <property type="entry name" value="Chondroitin AC/alginate lyase"/>
    <property type="match status" value="1"/>
</dbReference>
<dbReference type="Pfam" id="PF26374">
    <property type="entry name" value="Ulvan_lyaseC"/>
    <property type="match status" value="1"/>
</dbReference>
<dbReference type="Gene3D" id="2.70.98.70">
    <property type="match status" value="1"/>
</dbReference>